<dbReference type="Proteomes" id="UP000607435">
    <property type="component" value="Unassembled WGS sequence"/>
</dbReference>
<reference evidence="1 2" key="1">
    <citation type="submission" date="2020-08" db="EMBL/GenBank/DDBJ databases">
        <title>Winogradskyella ouciana sp. nov., isolated from the hadal seawater of the Mariana Trench.</title>
        <authorList>
            <person name="He X."/>
        </authorList>
    </citation>
    <scope>NUCLEOTIDE SEQUENCE [LARGE SCALE GENOMIC DNA]</scope>
    <source>
        <strain evidence="1 2">KCTC 22026</strain>
    </source>
</reference>
<proteinExistence type="predicted"/>
<protein>
    <recommendedName>
        <fullName evidence="3">SpoIIAA-like</fullName>
    </recommendedName>
</protein>
<gene>
    <name evidence="1" type="ORF">H6H04_14855</name>
</gene>
<evidence type="ECO:0000313" key="2">
    <source>
        <dbReference type="Proteomes" id="UP000607435"/>
    </source>
</evidence>
<name>A0ABR6Y4J8_9FLAO</name>
<sequence length="122" mass="14447">MKILKLRFGEILVLNKNLAEVIINEGIVMDMGMVNEYHSFLLENFEAPFSLLVNKKYAYTYTFEAQREIANLPEIKSMAVVTHRYLTHMATDFLININSDNNWKIKLFRLREEALDWLEKEM</sequence>
<dbReference type="EMBL" id="JACOME010000005">
    <property type="protein sequence ID" value="MBC3847675.1"/>
    <property type="molecule type" value="Genomic_DNA"/>
</dbReference>
<accession>A0ABR6Y4J8</accession>
<organism evidence="1 2">
    <name type="scientific">Winogradskyella echinorum</name>
    <dbReference type="NCBI Taxonomy" id="538189"/>
    <lineage>
        <taxon>Bacteria</taxon>
        <taxon>Pseudomonadati</taxon>
        <taxon>Bacteroidota</taxon>
        <taxon>Flavobacteriia</taxon>
        <taxon>Flavobacteriales</taxon>
        <taxon>Flavobacteriaceae</taxon>
        <taxon>Winogradskyella</taxon>
    </lineage>
</organism>
<dbReference type="RefSeq" id="WP_186846778.1">
    <property type="nucleotide sequence ID" value="NZ_JACOME010000005.1"/>
</dbReference>
<keyword evidence="2" id="KW-1185">Reference proteome</keyword>
<evidence type="ECO:0000313" key="1">
    <source>
        <dbReference type="EMBL" id="MBC3847675.1"/>
    </source>
</evidence>
<comment type="caution">
    <text evidence="1">The sequence shown here is derived from an EMBL/GenBank/DDBJ whole genome shotgun (WGS) entry which is preliminary data.</text>
</comment>
<evidence type="ECO:0008006" key="3">
    <source>
        <dbReference type="Google" id="ProtNLM"/>
    </source>
</evidence>